<dbReference type="PANTHER" id="PTHR19376:SF68">
    <property type="entry name" value="DNA-DIRECTED RNA POLYMERASE SUBUNIT BETA"/>
    <property type="match status" value="1"/>
</dbReference>
<dbReference type="Pfam" id="PF04998">
    <property type="entry name" value="RNA_pol_Rpb1_5"/>
    <property type="match status" value="2"/>
</dbReference>
<keyword evidence="1 7" id="KW-0240">DNA-directed RNA polymerase</keyword>
<keyword evidence="5 7" id="KW-0862">Zinc</keyword>
<feature type="binding site" evidence="7">
    <location>
        <position position="295"/>
    </location>
    <ligand>
        <name>Zn(2+)</name>
        <dbReference type="ChEBI" id="CHEBI:29105"/>
    </ligand>
</feature>
<evidence type="ECO:0000256" key="4">
    <source>
        <dbReference type="ARBA" id="ARBA00022723"/>
    </source>
</evidence>
<evidence type="ECO:0000256" key="5">
    <source>
        <dbReference type="ARBA" id="ARBA00022833"/>
    </source>
</evidence>
<dbReference type="CDD" id="cd02655">
    <property type="entry name" value="RNAP_beta'_C"/>
    <property type="match status" value="1"/>
</dbReference>
<dbReference type="EC" id="2.7.7.6" evidence="7"/>
<dbReference type="Pfam" id="PF05000">
    <property type="entry name" value="RNA_pol_Rpb1_4"/>
    <property type="match status" value="1"/>
</dbReference>
<dbReference type="GO" id="GO:0003899">
    <property type="term" value="F:DNA-directed RNA polymerase activity"/>
    <property type="evidence" value="ECO:0007669"/>
    <property type="project" value="UniProtKB-UniRule"/>
</dbReference>
<dbReference type="GO" id="GO:0000428">
    <property type="term" value="C:DNA-directed RNA polymerase complex"/>
    <property type="evidence" value="ECO:0007669"/>
    <property type="project" value="UniProtKB-KW"/>
</dbReference>
<keyword evidence="4 7" id="KW-0479">Metal-binding</keyword>
<keyword evidence="10" id="KW-0150">Chloroplast</keyword>
<dbReference type="Gene3D" id="1.10.132.30">
    <property type="match status" value="1"/>
</dbReference>
<sequence>MKNSFSDIPFLNKVIDKSELKKIITWAFRSFGIARASNMADKLKDLGFFYATKCGISLSLEDLRIPPTKQLLIGETLKSIYLTDKLYERGEITAVERFQKVIDTWNYASESLKREVIQYFKETDPLNSIYMMAFSGARANISQVKQLVGMRGLMADPQGQIIDLPIFHNFREGLTITDYFISSYGARKGLVDTALRTADSGYLTRRLVDVAQDIIVRENDCYTNKGILLEEMSDNQKVLITLQQALVGRVLAENIVDNENKNIIGFNNQSIDSHLAEKIVSLGIRSVLVRSPLTCLSTRSVCQLCYGWNLAHGKLVDLGEAVGIIAAQSIGEPGTQLTMRTFHTGGVFTGELSQIITSDIRGVVKYPNNINTTRIRNRHGDYVNLLNSDCSIKVLGEHGQIRLYPVIKGSFIIVQNNSIVNNGQSLVEYTLSGKLSTEKARKSVIANFSGSIHFSTPVLSEEIFNNTLSNSLVIWILSGEVYNLPPGTKLLVDSNQLIKHNSLLATTQLLSEYDGKVYIIRDKLMFSRLLLVTSSKLYTNLNVCIDHESDYKKYFLETDTGDKFTLKSQPNKRILHQQVIGDLMSNAYKTISGGIVKYLDLSVSRNTDQDFYNIHGSGYILWIPEETHVVNKDSSLLLVRKSYFIEAGTEILQNIFANNAGFLEIVEKDGIIREIVIKPGQLHEILYPEYESLKKYRGFLRPGEYLLRRLTTVKLVYWEYVCYMDKHFLLLRPVIIYSVPQKKLFLKFSDNSFATNRVNLKLVRRTYFKDGERIRSVNGVNLISTHLIVELHESISSLKCYMQFQTINQLNKKYKFLIKFITADFLTIKDSYFDKSQNLYTKTSILVNDGQFIKSKSVISKTDIFSAISGKIAYIEEKKGISQRILIVGQDNTFNFDVPDDQELKVSLGSWIYSGDEIASNIIAEFSGRVISIRDNQVVLRIGQPYLISRGSLVHVADNTLIQRGENIATLIFDRFKTGDIVQGLPRIEEILEARKKNDVIFNPHVVLEHKFRFYINQGLSVYNSTRLSFIEIQLLLVKEIQLVYQSQDVYISDKHVEVIIKQMTSKVKIENGGDTEYLPGELVDLQKIESINKSLILIDKKQASYYPILLGITKSSLNTDSFISAASFQETTKVLTEAAIYGRLDWLKGLKENVIIGRLIPAGTGFNTYNSKKIHQDIYAKISSNLKSKNNLNNLNNLNSQNNFEDIIVDDRIIG</sequence>
<dbReference type="GO" id="GO:0003677">
    <property type="term" value="F:DNA binding"/>
    <property type="evidence" value="ECO:0007669"/>
    <property type="project" value="UniProtKB-UniRule"/>
</dbReference>
<dbReference type="FunFam" id="1.10.150.390:FF:000002">
    <property type="entry name" value="DNA-directed RNA polymerase subunit beta"/>
    <property type="match status" value="1"/>
</dbReference>
<dbReference type="NCBIfam" id="TIGR02388">
    <property type="entry name" value="rpoC2_cyan"/>
    <property type="match status" value="1"/>
</dbReference>
<dbReference type="PANTHER" id="PTHR19376">
    <property type="entry name" value="DNA-DIRECTED RNA POLYMERASE"/>
    <property type="match status" value="1"/>
</dbReference>
<dbReference type="EMBL" id="MH898941">
    <property type="protein sequence ID" value="QFR99884.1"/>
    <property type="molecule type" value="Genomic_DNA"/>
</dbReference>
<feature type="binding site" evidence="7">
    <location>
        <position position="305"/>
    </location>
    <ligand>
        <name>Zn(2+)</name>
        <dbReference type="ChEBI" id="CHEBI:29105"/>
    </ligand>
</feature>
<dbReference type="InterPro" id="IPR012756">
    <property type="entry name" value="DNA-dir_RpoC2_beta_pp"/>
</dbReference>
<dbReference type="InterPro" id="IPR045867">
    <property type="entry name" value="DNA-dir_RpoC_beta_prime"/>
</dbReference>
<evidence type="ECO:0000256" key="6">
    <source>
        <dbReference type="ARBA" id="ARBA00023163"/>
    </source>
</evidence>
<dbReference type="HAMAP" id="MF_01324">
    <property type="entry name" value="RNApol_bact_RpoC2"/>
    <property type="match status" value="1"/>
</dbReference>
<evidence type="ECO:0000259" key="9">
    <source>
        <dbReference type="Pfam" id="PF05000"/>
    </source>
</evidence>
<proteinExistence type="inferred from homology"/>
<evidence type="ECO:0000313" key="10">
    <source>
        <dbReference type="EMBL" id="QFR99884.1"/>
    </source>
</evidence>
<dbReference type="InterPro" id="IPR007083">
    <property type="entry name" value="RNA_pol_Rpb1_4"/>
</dbReference>
<reference evidence="10" key="1">
    <citation type="submission" date="2018-09" db="EMBL/GenBank/DDBJ databases">
        <title>Genomics and Phylogenetic analysis of three type specimens of Osmundea (Rhodomelaceae, Rhodophyta).</title>
        <authorList>
            <person name="Hughey J.R."/>
            <person name="Miller K.A."/>
        </authorList>
    </citation>
    <scope>NUCLEOTIDE SEQUENCE</scope>
</reference>
<feature type="domain" description="RNA polymerase Rpb1" evidence="8">
    <location>
        <begin position="1030"/>
        <end position="1119"/>
    </location>
</feature>
<evidence type="ECO:0000259" key="8">
    <source>
        <dbReference type="Pfam" id="PF04998"/>
    </source>
</evidence>
<keyword evidence="3 7" id="KW-0548">Nucleotidyltransferase</keyword>
<keyword evidence="10" id="KW-0934">Plastid</keyword>
<dbReference type="GO" id="GO:0009507">
    <property type="term" value="C:chloroplast"/>
    <property type="evidence" value="ECO:0007669"/>
    <property type="project" value="UniProtKB-SubCell"/>
</dbReference>
<dbReference type="Gene3D" id="1.10.274.100">
    <property type="entry name" value="RNA polymerase Rpb1, domain 3"/>
    <property type="match status" value="1"/>
</dbReference>
<feature type="binding site" evidence="7">
    <location>
        <position position="221"/>
    </location>
    <ligand>
        <name>Zn(2+)</name>
        <dbReference type="ChEBI" id="CHEBI:29105"/>
    </ligand>
</feature>
<dbReference type="AlphaFoldDB" id="A0A7L4WNQ3"/>
<evidence type="ECO:0000256" key="2">
    <source>
        <dbReference type="ARBA" id="ARBA00022679"/>
    </source>
</evidence>
<keyword evidence="2 7" id="KW-0808">Transferase</keyword>
<accession>A0A7L4WNQ3</accession>
<dbReference type="SUPFAM" id="SSF64484">
    <property type="entry name" value="beta and beta-prime subunits of DNA dependent RNA-polymerase"/>
    <property type="match status" value="1"/>
</dbReference>
<dbReference type="GeneID" id="60234933"/>
<evidence type="ECO:0000256" key="1">
    <source>
        <dbReference type="ARBA" id="ARBA00022478"/>
    </source>
</evidence>
<dbReference type="InterPro" id="IPR038120">
    <property type="entry name" value="Rpb1_funnel_sf"/>
</dbReference>
<comment type="subcellular location">
    <subcellularLocation>
        <location evidence="7">Plastid</location>
        <location evidence="7">Chloroplast</location>
    </subcellularLocation>
</comment>
<comment type="function">
    <text evidence="7">DNA-dependent RNA polymerase catalyzes the transcription of DNA into RNA using the four ribonucleoside triphosphates as substrates.</text>
</comment>
<organism evidence="10">
    <name type="scientific">Osmundea sinicola</name>
    <dbReference type="NCBI Taxonomy" id="290685"/>
    <lineage>
        <taxon>Eukaryota</taxon>
        <taxon>Rhodophyta</taxon>
        <taxon>Florideophyceae</taxon>
        <taxon>Rhodymeniophycidae</taxon>
        <taxon>Ceramiales</taxon>
        <taxon>Rhodomelaceae</taxon>
        <taxon>Laurencieae</taxon>
        <taxon>Osmundea</taxon>
    </lineage>
</organism>
<evidence type="ECO:0000256" key="3">
    <source>
        <dbReference type="ARBA" id="ARBA00022695"/>
    </source>
</evidence>
<dbReference type="Gene3D" id="1.10.1790.20">
    <property type="match status" value="1"/>
</dbReference>
<dbReference type="InterPro" id="IPR042102">
    <property type="entry name" value="RNA_pol_Rpb1_3_sf"/>
</dbReference>
<dbReference type="GO" id="GO:0006351">
    <property type="term" value="P:DNA-templated transcription"/>
    <property type="evidence" value="ECO:0007669"/>
    <property type="project" value="UniProtKB-UniRule"/>
</dbReference>
<name>A0A7L4WNQ3_9FLOR</name>
<feature type="domain" description="RNA polymerase Rpb1" evidence="9">
    <location>
        <begin position="92"/>
        <end position="165"/>
    </location>
</feature>
<dbReference type="RefSeq" id="YP_009944590.1">
    <property type="nucleotide sequence ID" value="NC_051457.1"/>
</dbReference>
<dbReference type="GO" id="GO:0008270">
    <property type="term" value="F:zinc ion binding"/>
    <property type="evidence" value="ECO:0007669"/>
    <property type="project" value="UniProtKB-UniRule"/>
</dbReference>
<dbReference type="Gene3D" id="1.10.150.390">
    <property type="match status" value="1"/>
</dbReference>
<feature type="binding site" evidence="7">
    <location>
        <position position="302"/>
    </location>
    <ligand>
        <name>Zn(2+)</name>
        <dbReference type="ChEBI" id="CHEBI:29105"/>
    </ligand>
</feature>
<comment type="similarity">
    <text evidence="7">Belongs to the RNA polymerase beta' chain family. RpoC2 subfamily.</text>
</comment>
<gene>
    <name evidence="7 10" type="primary">rpoC2</name>
</gene>
<comment type="catalytic activity">
    <reaction evidence="7">
        <text>RNA(n) + a ribonucleoside 5'-triphosphate = RNA(n+1) + diphosphate</text>
        <dbReference type="Rhea" id="RHEA:21248"/>
        <dbReference type="Rhea" id="RHEA-COMP:14527"/>
        <dbReference type="Rhea" id="RHEA-COMP:17342"/>
        <dbReference type="ChEBI" id="CHEBI:33019"/>
        <dbReference type="ChEBI" id="CHEBI:61557"/>
        <dbReference type="ChEBI" id="CHEBI:140395"/>
        <dbReference type="EC" id="2.7.7.6"/>
    </reaction>
</comment>
<feature type="domain" description="RNA polymerase Rpb1" evidence="8">
    <location>
        <begin position="173"/>
        <end position="385"/>
    </location>
</feature>
<keyword evidence="6 7" id="KW-0804">Transcription</keyword>
<geneLocation type="chloroplast" evidence="10"/>
<dbReference type="InterPro" id="IPR007081">
    <property type="entry name" value="RNA_pol_Rpb1_5"/>
</dbReference>
<comment type="cofactor">
    <cofactor evidence="7">
        <name>Zn(2+)</name>
        <dbReference type="ChEBI" id="CHEBI:29105"/>
    </cofactor>
    <text evidence="7">Binds 1 Zn(2+) ion per subunit.</text>
</comment>
<comment type="subunit">
    <text evidence="7">In plastids the minimal PEP RNA polymerase catalytic core is composed of four subunits: alpha, beta, beta', and beta''. When a (nuclear-encoded) sigma factor is associated with the core the holoenzyme is formed, which can initiate transcription.</text>
</comment>
<protein>
    <recommendedName>
        <fullName evidence="7">DNA-directed RNA polymerase subunit beta''</fullName>
        <ecNumber evidence="7">2.7.7.6</ecNumber>
    </recommendedName>
    <alternativeName>
        <fullName evidence="7">PEP</fullName>
    </alternativeName>
    <alternativeName>
        <fullName evidence="7">Plastid-encoded RNA polymerase subunit beta''</fullName>
        <shortName evidence="7">RNA polymerase subunit beta''</shortName>
    </alternativeName>
</protein>
<evidence type="ECO:0000256" key="7">
    <source>
        <dbReference type="HAMAP-Rule" id="MF_01324"/>
    </source>
</evidence>